<keyword evidence="1" id="KW-0479">Metal-binding</keyword>
<dbReference type="Gene3D" id="4.10.830.40">
    <property type="match status" value="1"/>
</dbReference>
<evidence type="ECO:0000256" key="1">
    <source>
        <dbReference type="ARBA" id="ARBA00022723"/>
    </source>
</evidence>
<keyword evidence="2 4" id="KW-0863">Zinc-finger</keyword>
<feature type="non-terminal residue" evidence="6">
    <location>
        <position position="159"/>
    </location>
</feature>
<gene>
    <name evidence="6" type="ORF">N310_03634</name>
</gene>
<accession>A0A091NHT5</accession>
<dbReference type="Pfam" id="PF00643">
    <property type="entry name" value="zf-B_box"/>
    <property type="match status" value="1"/>
</dbReference>
<evidence type="ECO:0000313" key="6">
    <source>
        <dbReference type="EMBL" id="KFP88479.1"/>
    </source>
</evidence>
<organism evidence="6 7">
    <name type="scientific">Acanthisitta chloris</name>
    <name type="common">rifleman</name>
    <dbReference type="NCBI Taxonomy" id="57068"/>
    <lineage>
        <taxon>Eukaryota</taxon>
        <taxon>Metazoa</taxon>
        <taxon>Chordata</taxon>
        <taxon>Craniata</taxon>
        <taxon>Vertebrata</taxon>
        <taxon>Euteleostomi</taxon>
        <taxon>Archelosauria</taxon>
        <taxon>Archosauria</taxon>
        <taxon>Dinosauria</taxon>
        <taxon>Saurischia</taxon>
        <taxon>Theropoda</taxon>
        <taxon>Coelurosauria</taxon>
        <taxon>Aves</taxon>
        <taxon>Neognathae</taxon>
        <taxon>Neoaves</taxon>
        <taxon>Telluraves</taxon>
        <taxon>Australaves</taxon>
        <taxon>Passeriformes</taxon>
        <taxon>Acanthisittidae</taxon>
        <taxon>Acanthisitta</taxon>
    </lineage>
</organism>
<dbReference type="PANTHER" id="PTHR25465:SF77">
    <property type="entry name" value="E3 UBIQUITIN_ISG15 LIGASE TRIM25"/>
    <property type="match status" value="1"/>
</dbReference>
<feature type="non-terminal residue" evidence="6">
    <location>
        <position position="1"/>
    </location>
</feature>
<evidence type="ECO:0000313" key="7">
    <source>
        <dbReference type="Proteomes" id="UP000053537"/>
    </source>
</evidence>
<dbReference type="InterPro" id="IPR000315">
    <property type="entry name" value="Znf_B-box"/>
</dbReference>
<dbReference type="CDD" id="cd19769">
    <property type="entry name" value="Bbox2_TRIM16-like"/>
    <property type="match status" value="1"/>
</dbReference>
<evidence type="ECO:0000256" key="2">
    <source>
        <dbReference type="ARBA" id="ARBA00022771"/>
    </source>
</evidence>
<dbReference type="PANTHER" id="PTHR25465">
    <property type="entry name" value="B-BOX DOMAIN CONTAINING"/>
    <property type="match status" value="1"/>
</dbReference>
<name>A0A091NHT5_9PASS</name>
<dbReference type="EMBL" id="KK847093">
    <property type="protein sequence ID" value="KFP88479.1"/>
    <property type="molecule type" value="Genomic_DNA"/>
</dbReference>
<keyword evidence="3" id="KW-0862">Zinc</keyword>
<keyword evidence="7" id="KW-1185">Reference proteome</keyword>
<dbReference type="SMART" id="SM00336">
    <property type="entry name" value="BBOX"/>
    <property type="match status" value="1"/>
</dbReference>
<evidence type="ECO:0000256" key="3">
    <source>
        <dbReference type="ARBA" id="ARBA00022833"/>
    </source>
</evidence>
<dbReference type="PROSITE" id="PS50119">
    <property type="entry name" value="ZF_BBOX"/>
    <property type="match status" value="1"/>
</dbReference>
<dbReference type="SUPFAM" id="SSF57845">
    <property type="entry name" value="B-box zinc-binding domain"/>
    <property type="match status" value="1"/>
</dbReference>
<dbReference type="Gene3D" id="3.30.160.60">
    <property type="entry name" value="Classic Zinc Finger"/>
    <property type="match status" value="1"/>
</dbReference>
<evidence type="ECO:0000259" key="5">
    <source>
        <dbReference type="PROSITE" id="PS50119"/>
    </source>
</evidence>
<proteinExistence type="predicted"/>
<dbReference type="AlphaFoldDB" id="A0A091NHT5"/>
<dbReference type="InterPro" id="IPR051051">
    <property type="entry name" value="E3_ubiq-ligase_TRIM/RNF"/>
</dbReference>
<sequence length="159" mass="17812">SCPLCLSPADPTVELQPNFQLRSIVQRFLDTPAHQEEQKKEEQCEKKEGSSGQQEEVILCDLCLQEPQRAVKTCLRCEASLCQAHLSKHDTKNAQNNHILVEPCGPQALAERRCPQHGKHLEYYCVGDSVCICMACCILSSHKNHKIITLQEAFGLSQV</sequence>
<feature type="domain" description="B box-type" evidence="5">
    <location>
        <begin position="109"/>
        <end position="150"/>
    </location>
</feature>
<evidence type="ECO:0000256" key="4">
    <source>
        <dbReference type="PROSITE-ProRule" id="PRU00024"/>
    </source>
</evidence>
<protein>
    <submittedName>
        <fullName evidence="6">Tripartite motif-containing protein 29</fullName>
    </submittedName>
</protein>
<dbReference type="GO" id="GO:0008270">
    <property type="term" value="F:zinc ion binding"/>
    <property type="evidence" value="ECO:0007669"/>
    <property type="project" value="UniProtKB-KW"/>
</dbReference>
<reference evidence="6 7" key="1">
    <citation type="submission" date="2014-04" db="EMBL/GenBank/DDBJ databases">
        <title>Genome evolution of avian class.</title>
        <authorList>
            <person name="Zhang G."/>
            <person name="Li C."/>
        </authorList>
    </citation>
    <scope>NUCLEOTIDE SEQUENCE [LARGE SCALE GENOMIC DNA]</scope>
    <source>
        <strain evidence="6">BGI_N310</strain>
    </source>
</reference>
<dbReference type="Proteomes" id="UP000053537">
    <property type="component" value="Unassembled WGS sequence"/>
</dbReference>